<dbReference type="Gene3D" id="1.20.58.1590">
    <property type="entry name" value="Tethering factor for nuclear proteasome Cut8/Sts1"/>
    <property type="match status" value="1"/>
</dbReference>
<evidence type="ECO:0000313" key="4">
    <source>
        <dbReference type="Proteomes" id="UP000504630"/>
    </source>
</evidence>
<dbReference type="OrthoDB" id="10061064at2759"/>
<dbReference type="GeneID" id="115019944"/>
<protein>
    <submittedName>
        <fullName evidence="5">Uncharacterized protein LOC115019944</fullName>
    </submittedName>
</protein>
<evidence type="ECO:0000256" key="2">
    <source>
        <dbReference type="ARBA" id="ARBA00006199"/>
    </source>
</evidence>
<accession>A0A6J2R601</accession>
<dbReference type="GO" id="GO:0071630">
    <property type="term" value="P:nuclear protein quality control by the ubiquitin-proteasome system"/>
    <property type="evidence" value="ECO:0007669"/>
    <property type="project" value="InterPro"/>
</dbReference>
<dbReference type="PANTHER" id="PTHR28032">
    <property type="entry name" value="FI02826P"/>
    <property type="match status" value="1"/>
</dbReference>
<dbReference type="InterPro" id="IPR038422">
    <property type="entry name" value="Cut8/Sts1_sf"/>
</dbReference>
<evidence type="ECO:0000256" key="3">
    <source>
        <dbReference type="ARBA" id="ARBA00023242"/>
    </source>
</evidence>
<evidence type="ECO:0000313" key="5">
    <source>
        <dbReference type="RefSeq" id="XP_029305561.1"/>
    </source>
</evidence>
<name>A0A6J2R601_COTGO</name>
<gene>
    <name evidence="5" type="primary">LOC115019944</name>
</gene>
<sequence length="264" mass="30411">MAAVCQPRRALVEIPAPQPKIAARIRRSYLDILSARLAPSPFPRGRSATTNTTRVHSLDLSIGGVWRGRIEEQCEKMDGHHTPLSKQQLVQLIRSLILVEQSQEPRILASDLKYLQEDLQLKKANVYRSIPYSRLGSNRDARCYRKAYPHLVAFKVSCQEWGQVLLRNNEWDAVLEHTLMAWRYTSELPQWDTANHNALREQCYSILAAHSLTCLQHYHPEPNRGRELLRRLNMARLHSQSIVHCIQELQRIMGCADDSSMDTK</sequence>
<keyword evidence="4" id="KW-1185">Reference proteome</keyword>
<dbReference type="GO" id="GO:0031965">
    <property type="term" value="C:nuclear membrane"/>
    <property type="evidence" value="ECO:0007669"/>
    <property type="project" value="TreeGrafter"/>
</dbReference>
<evidence type="ECO:0000256" key="1">
    <source>
        <dbReference type="ARBA" id="ARBA00004123"/>
    </source>
</evidence>
<comment type="subcellular location">
    <subcellularLocation>
        <location evidence="1">Nucleus</location>
    </subcellularLocation>
</comment>
<dbReference type="GO" id="GO:0070628">
    <property type="term" value="F:proteasome binding"/>
    <property type="evidence" value="ECO:0007669"/>
    <property type="project" value="TreeGrafter"/>
</dbReference>
<dbReference type="PANTHER" id="PTHR28032:SF1">
    <property type="entry name" value="FI02826P"/>
    <property type="match status" value="1"/>
</dbReference>
<dbReference type="InParanoid" id="A0A6J2R601"/>
<keyword evidence="3" id="KW-0539">Nucleus</keyword>
<dbReference type="GO" id="GO:0031144">
    <property type="term" value="P:proteasome localization"/>
    <property type="evidence" value="ECO:0007669"/>
    <property type="project" value="InterPro"/>
</dbReference>
<dbReference type="InterPro" id="IPR013868">
    <property type="entry name" value="Cut8/Sts1_fam"/>
</dbReference>
<dbReference type="KEGG" id="cgob:115019944"/>
<dbReference type="RefSeq" id="XP_029305561.1">
    <property type="nucleotide sequence ID" value="XM_029449701.1"/>
</dbReference>
<proteinExistence type="inferred from homology"/>
<reference evidence="5" key="1">
    <citation type="submission" date="2025-08" db="UniProtKB">
        <authorList>
            <consortium name="RefSeq"/>
        </authorList>
    </citation>
    <scope>IDENTIFICATION</scope>
</reference>
<dbReference type="Proteomes" id="UP000504630">
    <property type="component" value="Chromosome 2"/>
</dbReference>
<dbReference type="Pfam" id="PF08559">
    <property type="entry name" value="Cut8"/>
    <property type="match status" value="1"/>
</dbReference>
<dbReference type="AlphaFoldDB" id="A0A6J2R601"/>
<comment type="similarity">
    <text evidence="2">Belongs to the cut8/STS1 family.</text>
</comment>
<organism evidence="4 5">
    <name type="scientific">Cottoperca gobio</name>
    <name type="common">Frogmouth</name>
    <name type="synonym">Aphritis gobio</name>
    <dbReference type="NCBI Taxonomy" id="56716"/>
    <lineage>
        <taxon>Eukaryota</taxon>
        <taxon>Metazoa</taxon>
        <taxon>Chordata</taxon>
        <taxon>Craniata</taxon>
        <taxon>Vertebrata</taxon>
        <taxon>Euteleostomi</taxon>
        <taxon>Actinopterygii</taxon>
        <taxon>Neopterygii</taxon>
        <taxon>Teleostei</taxon>
        <taxon>Neoteleostei</taxon>
        <taxon>Acanthomorphata</taxon>
        <taxon>Eupercaria</taxon>
        <taxon>Perciformes</taxon>
        <taxon>Notothenioidei</taxon>
        <taxon>Bovichtidae</taxon>
        <taxon>Cottoperca</taxon>
    </lineage>
</organism>